<name>A0A183F8E6_HELPZ</name>
<protein>
    <submittedName>
        <fullName evidence="3">Apple domain-containing protein</fullName>
    </submittedName>
</protein>
<sequence>MNHCQSAAEDWKVAKIAFVSALCVETQVNRCASDCRELLYLFKREGPNRIFTIGEKRMFCDNRKAGKQWLELNEPGF</sequence>
<accession>A0A3P7TTX2</accession>
<evidence type="ECO:0000313" key="2">
    <source>
        <dbReference type="Proteomes" id="UP000050761"/>
    </source>
</evidence>
<evidence type="ECO:0000313" key="1">
    <source>
        <dbReference type="EMBL" id="VDO25266.1"/>
    </source>
</evidence>
<accession>A0A183F8E6</accession>
<gene>
    <name evidence="1" type="ORF">HPBE_LOCUS2439</name>
</gene>
<evidence type="ECO:0000313" key="3">
    <source>
        <dbReference type="WBParaSite" id="HPBE_0000243801-mRNA-1"/>
    </source>
</evidence>
<keyword evidence="2" id="KW-1185">Reference proteome</keyword>
<dbReference type="Proteomes" id="UP000050761">
    <property type="component" value="Unassembled WGS sequence"/>
</dbReference>
<reference evidence="1 2" key="1">
    <citation type="submission" date="2018-11" db="EMBL/GenBank/DDBJ databases">
        <authorList>
            <consortium name="Pathogen Informatics"/>
        </authorList>
    </citation>
    <scope>NUCLEOTIDE SEQUENCE [LARGE SCALE GENOMIC DNA]</scope>
</reference>
<reference evidence="3" key="2">
    <citation type="submission" date="2019-09" db="UniProtKB">
        <authorList>
            <consortium name="WormBaseParasite"/>
        </authorList>
    </citation>
    <scope>IDENTIFICATION</scope>
</reference>
<proteinExistence type="predicted"/>
<dbReference type="EMBL" id="UZAH01003671">
    <property type="protein sequence ID" value="VDO25266.1"/>
    <property type="molecule type" value="Genomic_DNA"/>
</dbReference>
<dbReference type="WBParaSite" id="HPBE_0000243801-mRNA-1">
    <property type="protein sequence ID" value="HPBE_0000243801-mRNA-1"/>
    <property type="gene ID" value="HPBE_0000243801"/>
</dbReference>
<organism evidence="2 3">
    <name type="scientific">Heligmosomoides polygyrus</name>
    <name type="common">Parasitic roundworm</name>
    <dbReference type="NCBI Taxonomy" id="6339"/>
    <lineage>
        <taxon>Eukaryota</taxon>
        <taxon>Metazoa</taxon>
        <taxon>Ecdysozoa</taxon>
        <taxon>Nematoda</taxon>
        <taxon>Chromadorea</taxon>
        <taxon>Rhabditida</taxon>
        <taxon>Rhabditina</taxon>
        <taxon>Rhabditomorpha</taxon>
        <taxon>Strongyloidea</taxon>
        <taxon>Heligmosomidae</taxon>
        <taxon>Heligmosomoides</taxon>
    </lineage>
</organism>
<dbReference type="AlphaFoldDB" id="A0A183F8E6"/>